<dbReference type="InterPro" id="IPR013783">
    <property type="entry name" value="Ig-like_fold"/>
</dbReference>
<dbReference type="InterPro" id="IPR000601">
    <property type="entry name" value="PKD_dom"/>
</dbReference>
<accession>A0A8D9CF46</accession>
<sequence>MKKFSKILKLGLALCLSLTSFQSFSQIVGTEAYIIGDYVEVGINADGHEGAPDLAGSNARSSAWAGSDVYFGFVANPQMDGWTDYDGDFFSPGSPENGFGLEIDGVNYSNNASGWPVPQIPGSITSYDETGDCITVDWDGSIMGVDINVKYKLVTSNVYYTTTVTLTNTTGGTLNDVYYYRNFDPDNNHSIGGGFPTQNTLVANPTPTCEKAYVTAEQTAPWDSYVGMGGLGQNFRVTYGGFSNRDASDIWNGTAPFTDVAGSTTFSDIGISLAYKIETFNPGDVEEFSFVIVMDEPSYDAAMSSLYYLDYVSGGGTIDECSPTIDTLEICPGGSEVISVDGPSSGLYDWVWTPPLGLSTTIGTTTTASPAVTTTYTVTGTPLSCATTPIVKDIVVDLLSPPAGPDAVDIACNSGDVLDLDVHLIPEALGMGAWEESTTPASGSFDDVTGEFDATGLDGGDYVFDYIVVTLPPCPADTATITVTVIEEVEAGDDNIDNICNHPGSVLDLTSLLLGADAGGSWTEGVFSGGFDGINSFDADGLAPDDYTFTYTLLGTAPCPDDDASFIITVLPKPTVDAGSDIDICDTESATLIGAGVGISTYIWDNGVIDGVPFVPTTTTTYTVIGIDDNGCFDSDEVDITVHPIPTVNFVADTVIGCDPFLVQFTSLVSPAPTSCTWDFGDGNTSTSCGITSNEYEYEGLYDVRLDVVSDNGCTNYILIDNYIEVINTPIASFNYRPYDPVINDTEVDFENNSIYSTSYIWDFGDGATSNLTDPTHEFPNVGDVSYLVGLTAENDLGCSHTVYRTINVKDIIVFYIPNSFTPDGDEYNETFKPVFTSGVDPYDFHMVVYNRWGEVVFESYNPASGWDGTYGNRGIIHDGSYVWEIDFKETMSDKRHKHRGHVTILK</sequence>
<dbReference type="PROSITE" id="PS50093">
    <property type="entry name" value="PKD"/>
    <property type="match status" value="2"/>
</dbReference>
<dbReference type="NCBIfam" id="TIGR04131">
    <property type="entry name" value="Bac_Flav_CTERM"/>
    <property type="match status" value="1"/>
</dbReference>
<gene>
    <name evidence="2" type="ORF">SLAVMIC_00979</name>
</gene>
<evidence type="ECO:0000259" key="1">
    <source>
        <dbReference type="PROSITE" id="PS50093"/>
    </source>
</evidence>
<evidence type="ECO:0000313" key="2">
    <source>
        <dbReference type="EMBL" id="CAG7581694.1"/>
    </source>
</evidence>
<name>A0A8D9CF46_9VIRU</name>
<dbReference type="Gene3D" id="2.60.40.10">
    <property type="entry name" value="Immunoglobulins"/>
    <property type="match status" value="2"/>
</dbReference>
<dbReference type="CDD" id="cd00146">
    <property type="entry name" value="PKD"/>
    <property type="match status" value="2"/>
</dbReference>
<dbReference type="InterPro" id="IPR022409">
    <property type="entry name" value="PKD/Chitinase_dom"/>
</dbReference>
<feature type="domain" description="PKD" evidence="1">
    <location>
        <begin position="758"/>
        <end position="792"/>
    </location>
</feature>
<feature type="domain" description="PKD" evidence="1">
    <location>
        <begin position="646"/>
        <end position="713"/>
    </location>
</feature>
<dbReference type="InterPro" id="IPR026341">
    <property type="entry name" value="T9SS_type_B"/>
</dbReference>
<dbReference type="Pfam" id="PF13585">
    <property type="entry name" value="CHU_C"/>
    <property type="match status" value="1"/>
</dbReference>
<reference evidence="2" key="1">
    <citation type="submission" date="2021-06" db="EMBL/GenBank/DDBJ databases">
        <authorList>
            <person name="Gannon L."/>
            <person name="Redgwell R T."/>
            <person name="Michniewski S."/>
            <person name="Harrison D C."/>
            <person name="Millard A."/>
        </authorList>
    </citation>
    <scope>NUCLEOTIDE SEQUENCE</scope>
</reference>
<organism evidence="2">
    <name type="scientific">uncultured marine phage</name>
    <dbReference type="NCBI Taxonomy" id="707152"/>
    <lineage>
        <taxon>Viruses</taxon>
        <taxon>environmental samples</taxon>
    </lineage>
</organism>
<dbReference type="SUPFAM" id="SSF49299">
    <property type="entry name" value="PKD domain"/>
    <property type="match status" value="2"/>
</dbReference>
<dbReference type="InterPro" id="IPR035986">
    <property type="entry name" value="PKD_dom_sf"/>
</dbReference>
<dbReference type="SMART" id="SM00089">
    <property type="entry name" value="PKD"/>
    <property type="match status" value="2"/>
</dbReference>
<dbReference type="EMBL" id="OU342829">
    <property type="protein sequence ID" value="CAG7581694.1"/>
    <property type="molecule type" value="Genomic_DNA"/>
</dbReference>
<proteinExistence type="predicted"/>
<protein>
    <submittedName>
        <fullName evidence="2">Putative gliding motility-associated protein</fullName>
    </submittedName>
</protein>
<dbReference type="Pfam" id="PF18911">
    <property type="entry name" value="PKD_4"/>
    <property type="match status" value="2"/>
</dbReference>